<keyword evidence="3" id="KW-0272">Extracellular matrix</keyword>
<dbReference type="GO" id="GO:0030198">
    <property type="term" value="P:extracellular matrix organization"/>
    <property type="evidence" value="ECO:0000318"/>
    <property type="project" value="GO_Central"/>
</dbReference>
<evidence type="ECO:0000256" key="13">
    <source>
        <dbReference type="PIRSR" id="PIRSR613273-1"/>
    </source>
</evidence>
<feature type="binding site" evidence="14">
    <location>
        <position position="435"/>
    </location>
    <ligand>
        <name>Ca(2+)</name>
        <dbReference type="ChEBI" id="CHEBI:29108"/>
        <label>1</label>
    </ligand>
</feature>
<keyword evidence="9 14" id="KW-0862">Zinc</keyword>
<dbReference type="InterPro" id="IPR000884">
    <property type="entry name" value="TSP1_rpt"/>
</dbReference>
<feature type="disulfide bond" evidence="15">
    <location>
        <begin position="395"/>
        <end position="421"/>
    </location>
</feature>
<accession>H2XWN8</accession>
<sequence>MKFLLWLCCIVQVRSGGTGVVGGWLTLSRVDELRSRFVEFEIIEPTVVTATGQYISHDVTNARRHTEERNTTSQEHLHFNLTVFGESLKLRVRSKSHLISPRAKSVLFTSGGGRVERKLDPGCVFTGEIPQLPHSNVAISNCDGLAGLIRTPDDEIFIEPIEDRHVTGPQKHVIYRRSATKNSANHGQRMEALKPTKRDDTRDSMQGSLEVILEQTKRERSKRHAKRNDYNMEILLTVGHEIVRVHGRHHVENYLVTLMNIVDEIYHDDSLGEHINIILTRIYQLDAVRTNNLIVENEPKTSLNNVCHWAKDIQVTDPAPNGRTYDAAIFLTRIRFGTAGMGIKEGWGYAHVDGLCQPLRSCSLTYEDGFSSAFVVAHETGHILGMKHDGDFNRCGDETTMGSIMAPLVQAAFHRYHWSRCSQEELRSSLGSYTCLSDDPHLQDWGPTPLYPGVAYSVDDQCRFDFGRGYKRCTSLQNIDVCKTLWCSNDENPDICKTKKGPAVDGTECGDNMWCFKGHCVWRDQRQTAVDGNWGSWNTYGQCSRSCGTGVWYRTRMCNNPMPSHGGVDCIGQNIDFDLCSKRPCPNGRDFREEQCQYQKEVLYKGQKHKWFPYEPRDASLKCELYCVSKRTHDIVSMGDIVGDGTRCSYEDPHGICVRGECVDIGCDKVIGSSMREDVCGVCGGNGQHCRNINGVLNKRANRKVNNYMRLYKIPAGARRINIRETSSSSSFNLLALKSRQGRRYTLNSRSYRIQTRDTPHKFVSAGTLWHYDVINGLESITAYGPTNSDVILLISVQRRASRVSVAYSYVMHVNSLPRSHETFRYAVKRWTVCSVTCGAGTKRARYGCRSSRNGGRWVSKRNCNGRPPRPEKKICSTTCTVTTRWFATPWSACSKTCGNNGFHTRAVTCRQINPDATTQLVSAAMCFGQVKLPTQKTCTVSPCPPKWRTGAWTKCSKTCGEGIQQRRVICRSSNHSLTSNHECPQPQPPDVRECQLVACSAPAVQSTETCVKERWLFCRYGIQHCGIREYQKLCCLSCHNYTGVAGQP</sequence>
<feature type="disulfide bond" evidence="15">
    <location>
        <begin position="543"/>
        <end position="580"/>
    </location>
</feature>
<dbReference type="Gene3D" id="3.40.1620.60">
    <property type="match status" value="1"/>
</dbReference>
<dbReference type="SUPFAM" id="SSF55486">
    <property type="entry name" value="Metalloproteases ('zincins'), catalytic domain"/>
    <property type="match status" value="1"/>
</dbReference>
<evidence type="ECO:0000256" key="16">
    <source>
        <dbReference type="PROSITE-ProRule" id="PRU00276"/>
    </source>
</evidence>
<protein>
    <submittedName>
        <fullName evidence="20">A disintegrin and metalloproteinase with thrombospondin motifs 3</fullName>
    </submittedName>
</protein>
<keyword evidence="10" id="KW-0482">Metalloprotease</keyword>
<dbReference type="HOGENOM" id="CLU_000660_4_1_1"/>
<organism evidence="20 21">
    <name type="scientific">Ciona intestinalis</name>
    <name type="common">Transparent sea squirt</name>
    <name type="synonym">Ascidia intestinalis</name>
    <dbReference type="NCBI Taxonomy" id="7719"/>
    <lineage>
        <taxon>Eukaryota</taxon>
        <taxon>Metazoa</taxon>
        <taxon>Chordata</taxon>
        <taxon>Tunicata</taxon>
        <taxon>Ascidiacea</taxon>
        <taxon>Phlebobranchia</taxon>
        <taxon>Cionidae</taxon>
        <taxon>Ciona</taxon>
    </lineage>
</organism>
<evidence type="ECO:0000313" key="20">
    <source>
        <dbReference type="Ensembl" id="ENSCINP00000034072.1"/>
    </source>
</evidence>
<dbReference type="InterPro" id="IPR002870">
    <property type="entry name" value="Peptidase_M12B_N"/>
</dbReference>
<evidence type="ECO:0000313" key="21">
    <source>
        <dbReference type="Proteomes" id="UP000008144"/>
    </source>
</evidence>
<keyword evidence="4" id="KW-0645">Protease</keyword>
<proteinExistence type="predicted"/>
<evidence type="ECO:0000256" key="18">
    <source>
        <dbReference type="SAM" id="SignalP"/>
    </source>
</evidence>
<evidence type="ECO:0000256" key="2">
    <source>
        <dbReference type="ARBA" id="ARBA00022525"/>
    </source>
</evidence>
<dbReference type="Pfam" id="PF01421">
    <property type="entry name" value="Reprolysin"/>
    <property type="match status" value="1"/>
</dbReference>
<keyword evidence="11 15" id="KW-1015">Disulfide bond</keyword>
<dbReference type="MEROPS" id="M12.220"/>
<keyword evidence="2" id="KW-0964">Secreted</keyword>
<comment type="cofactor">
    <cofactor evidence="14">
        <name>Zn(2+)</name>
        <dbReference type="ChEBI" id="CHEBI:29105"/>
    </cofactor>
    <text evidence="14">Binds 1 zinc ion per subunit.</text>
</comment>
<dbReference type="Pfam" id="PF19030">
    <property type="entry name" value="TSP1_ADAMTS"/>
    <property type="match status" value="2"/>
</dbReference>
<comment type="subcellular location">
    <subcellularLocation>
        <location evidence="1">Secreted</location>
        <location evidence="1">Extracellular space</location>
        <location evidence="1">Extracellular matrix</location>
    </subcellularLocation>
</comment>
<evidence type="ECO:0000256" key="7">
    <source>
        <dbReference type="ARBA" id="ARBA00022737"/>
    </source>
</evidence>
<comment type="caution">
    <text evidence="16">Lacks conserved residue(s) required for the propagation of feature annotation.</text>
</comment>
<dbReference type="Gene3D" id="3.40.390.10">
    <property type="entry name" value="Collagenase (Catalytic Domain)"/>
    <property type="match status" value="1"/>
</dbReference>
<dbReference type="Gene3D" id="2.60.120.830">
    <property type="match status" value="1"/>
</dbReference>
<keyword evidence="12" id="KW-0325">Glycoprotein</keyword>
<dbReference type="PROSITE" id="PS50092">
    <property type="entry name" value="TSP1"/>
    <property type="match status" value="4"/>
</dbReference>
<reference evidence="20" key="2">
    <citation type="submission" date="2025-08" db="UniProtKB">
        <authorList>
            <consortium name="Ensembl"/>
        </authorList>
    </citation>
    <scope>IDENTIFICATION</scope>
</reference>
<dbReference type="InterPro" id="IPR050439">
    <property type="entry name" value="ADAMTS_ADAMTS-like"/>
</dbReference>
<reference evidence="20" key="3">
    <citation type="submission" date="2025-09" db="UniProtKB">
        <authorList>
            <consortium name="Ensembl"/>
        </authorList>
    </citation>
    <scope>IDENTIFICATION</scope>
</reference>
<feature type="binding site" evidence="14">
    <location>
        <position position="326"/>
    </location>
    <ligand>
        <name>Ca(2+)</name>
        <dbReference type="ChEBI" id="CHEBI:29108"/>
        <label>1</label>
    </ligand>
</feature>
<dbReference type="OMA" id="HRFHWSH"/>
<evidence type="ECO:0000256" key="5">
    <source>
        <dbReference type="ARBA" id="ARBA00022723"/>
    </source>
</evidence>
<feature type="disulfide bond" evidence="15">
    <location>
        <begin position="482"/>
        <end position="515"/>
    </location>
</feature>
<evidence type="ECO:0000256" key="12">
    <source>
        <dbReference type="ARBA" id="ARBA00023180"/>
    </source>
</evidence>
<evidence type="ECO:0000256" key="8">
    <source>
        <dbReference type="ARBA" id="ARBA00022801"/>
    </source>
</evidence>
<dbReference type="GO" id="GO:0031012">
    <property type="term" value="C:extracellular matrix"/>
    <property type="evidence" value="ECO:0000318"/>
    <property type="project" value="GO_Central"/>
</dbReference>
<dbReference type="AlphaFoldDB" id="H2XWN8"/>
<name>H2XWN8_CIOIN</name>
<dbReference type="InterPro" id="IPR001590">
    <property type="entry name" value="Peptidase_M12B"/>
</dbReference>
<evidence type="ECO:0000256" key="1">
    <source>
        <dbReference type="ARBA" id="ARBA00004498"/>
    </source>
</evidence>
<feature type="disulfide bond" evidence="15">
    <location>
        <begin position="558"/>
        <end position="570"/>
    </location>
</feature>
<dbReference type="PRINTS" id="PR01857">
    <property type="entry name" value="ADAMTSFAMILY"/>
</dbReference>
<feature type="compositionally biased region" description="Basic and acidic residues" evidence="17">
    <location>
        <begin position="188"/>
        <end position="203"/>
    </location>
</feature>
<dbReference type="Pfam" id="PF05986">
    <property type="entry name" value="ADAMTS_spacer1"/>
    <property type="match status" value="1"/>
</dbReference>
<dbReference type="SUPFAM" id="SSF82895">
    <property type="entry name" value="TSP-1 type 1 repeat"/>
    <property type="match status" value="3"/>
</dbReference>
<evidence type="ECO:0000256" key="14">
    <source>
        <dbReference type="PIRSR" id="PIRSR613273-2"/>
    </source>
</evidence>
<feature type="disulfide bond" evidence="15">
    <location>
        <begin position="356"/>
        <end position="435"/>
    </location>
</feature>
<dbReference type="InParanoid" id="H2XWN8"/>
<feature type="region of interest" description="Disordered" evidence="17">
    <location>
        <begin position="179"/>
        <end position="204"/>
    </location>
</feature>
<dbReference type="Pfam" id="PF00090">
    <property type="entry name" value="TSP_1"/>
    <property type="match status" value="1"/>
</dbReference>
<dbReference type="Pfam" id="PF17771">
    <property type="entry name" value="ADAMTS_CR_2"/>
    <property type="match status" value="1"/>
</dbReference>
<dbReference type="InterPro" id="IPR024079">
    <property type="entry name" value="MetalloPept_cat_dom_sf"/>
</dbReference>
<reference evidence="21" key="1">
    <citation type="journal article" date="2002" name="Science">
        <title>The draft genome of Ciona intestinalis: insights into chordate and vertebrate origins.</title>
        <authorList>
            <person name="Dehal P."/>
            <person name="Satou Y."/>
            <person name="Campbell R.K."/>
            <person name="Chapman J."/>
            <person name="Degnan B."/>
            <person name="De Tomaso A."/>
            <person name="Davidson B."/>
            <person name="Di Gregorio A."/>
            <person name="Gelpke M."/>
            <person name="Goodstein D.M."/>
            <person name="Harafuji N."/>
            <person name="Hastings K.E."/>
            <person name="Ho I."/>
            <person name="Hotta K."/>
            <person name="Huang W."/>
            <person name="Kawashima T."/>
            <person name="Lemaire P."/>
            <person name="Martinez D."/>
            <person name="Meinertzhagen I.A."/>
            <person name="Necula S."/>
            <person name="Nonaka M."/>
            <person name="Putnam N."/>
            <person name="Rash S."/>
            <person name="Saiga H."/>
            <person name="Satake M."/>
            <person name="Terry A."/>
            <person name="Yamada L."/>
            <person name="Wang H.G."/>
            <person name="Awazu S."/>
            <person name="Azumi K."/>
            <person name="Boore J."/>
            <person name="Branno M."/>
            <person name="Chin-Bow S."/>
            <person name="DeSantis R."/>
            <person name="Doyle S."/>
            <person name="Francino P."/>
            <person name="Keys D.N."/>
            <person name="Haga S."/>
            <person name="Hayashi H."/>
            <person name="Hino K."/>
            <person name="Imai K.S."/>
            <person name="Inaba K."/>
            <person name="Kano S."/>
            <person name="Kobayashi K."/>
            <person name="Kobayashi M."/>
            <person name="Lee B.I."/>
            <person name="Makabe K.W."/>
            <person name="Manohar C."/>
            <person name="Matassi G."/>
            <person name="Medina M."/>
            <person name="Mochizuki Y."/>
            <person name="Mount S."/>
            <person name="Morishita T."/>
            <person name="Miura S."/>
            <person name="Nakayama A."/>
            <person name="Nishizaka S."/>
            <person name="Nomoto H."/>
            <person name="Ohta F."/>
            <person name="Oishi K."/>
            <person name="Rigoutsos I."/>
            <person name="Sano M."/>
            <person name="Sasaki A."/>
            <person name="Sasakura Y."/>
            <person name="Shoguchi E."/>
            <person name="Shin-i T."/>
            <person name="Spagnuolo A."/>
            <person name="Stainier D."/>
            <person name="Suzuki M.M."/>
            <person name="Tassy O."/>
            <person name="Takatori N."/>
            <person name="Tokuoka M."/>
            <person name="Yagi K."/>
            <person name="Yoshizaki F."/>
            <person name="Wada S."/>
            <person name="Zhang C."/>
            <person name="Hyatt P.D."/>
            <person name="Larimer F."/>
            <person name="Detter C."/>
            <person name="Doggett N."/>
            <person name="Glavina T."/>
            <person name="Hawkins T."/>
            <person name="Richardson P."/>
            <person name="Lucas S."/>
            <person name="Kohara Y."/>
            <person name="Levine M."/>
            <person name="Satoh N."/>
            <person name="Rokhsar D.S."/>
        </authorList>
    </citation>
    <scope>NUCLEOTIDE SEQUENCE [LARGE SCALE GENOMIC DNA]</scope>
</reference>
<feature type="binding site" evidence="14">
    <location>
        <position position="233"/>
    </location>
    <ligand>
        <name>Ca(2+)</name>
        <dbReference type="ChEBI" id="CHEBI:29108"/>
        <label>2</label>
    </ligand>
</feature>
<feature type="signal peptide" evidence="18">
    <location>
        <begin position="1"/>
        <end position="15"/>
    </location>
</feature>
<evidence type="ECO:0000256" key="4">
    <source>
        <dbReference type="ARBA" id="ARBA00022670"/>
    </source>
</evidence>
<dbReference type="Proteomes" id="UP000008144">
    <property type="component" value="Unassembled WGS sequence"/>
</dbReference>
<dbReference type="InterPro" id="IPR041645">
    <property type="entry name" value="ADAMTS_CR_2"/>
</dbReference>
<keyword evidence="7" id="KW-0677">Repeat</keyword>
<feature type="disulfide bond" evidence="15">
    <location>
        <begin position="462"/>
        <end position="487"/>
    </location>
</feature>
<gene>
    <name evidence="20" type="primary">LOC100179334</name>
</gene>
<feature type="disulfide bond" evidence="15">
    <location>
        <begin position="307"/>
        <end position="362"/>
    </location>
</feature>
<dbReference type="Pfam" id="PF01562">
    <property type="entry name" value="Pep_M12B_propep"/>
    <property type="match status" value="1"/>
</dbReference>
<evidence type="ECO:0000256" key="9">
    <source>
        <dbReference type="ARBA" id="ARBA00022833"/>
    </source>
</evidence>
<evidence type="ECO:0000256" key="6">
    <source>
        <dbReference type="ARBA" id="ARBA00022729"/>
    </source>
</evidence>
<feature type="active site" evidence="13 16">
    <location>
        <position position="379"/>
    </location>
</feature>
<feature type="domain" description="Peptidase M12B" evidence="19">
    <location>
        <begin position="230"/>
        <end position="440"/>
    </location>
</feature>
<dbReference type="InterPro" id="IPR010294">
    <property type="entry name" value="ADAMTS_spacer1"/>
</dbReference>
<keyword evidence="8" id="KW-0378">Hydrolase</keyword>
<dbReference type="GO" id="GO:0006508">
    <property type="term" value="P:proteolysis"/>
    <property type="evidence" value="ECO:0000318"/>
    <property type="project" value="GO_Central"/>
</dbReference>
<dbReference type="PROSITE" id="PS50215">
    <property type="entry name" value="ADAM_MEPRO"/>
    <property type="match status" value="1"/>
</dbReference>
<feature type="binding site" evidence="14">
    <location>
        <position position="438"/>
    </location>
    <ligand>
        <name>Ca(2+)</name>
        <dbReference type="ChEBI" id="CHEBI:29108"/>
        <label>2</label>
    </ligand>
</feature>
<evidence type="ECO:0000256" key="3">
    <source>
        <dbReference type="ARBA" id="ARBA00022530"/>
    </source>
</evidence>
<keyword evidence="5 14" id="KW-0479">Metal-binding</keyword>
<feature type="binding site" evidence="14 16">
    <location>
        <position position="382"/>
    </location>
    <ligand>
        <name>Zn(2+)</name>
        <dbReference type="ChEBI" id="CHEBI:29105"/>
        <note>catalytic</note>
    </ligand>
</feature>
<feature type="binding site" evidence="14">
    <location>
        <position position="233"/>
    </location>
    <ligand>
        <name>Ca(2+)</name>
        <dbReference type="ChEBI" id="CHEBI:29108"/>
        <label>1</label>
    </ligand>
</feature>
<evidence type="ECO:0000256" key="11">
    <source>
        <dbReference type="ARBA" id="ARBA00023157"/>
    </source>
</evidence>
<feature type="chain" id="PRO_5047353846" evidence="18">
    <location>
        <begin position="16"/>
        <end position="1049"/>
    </location>
</feature>
<dbReference type="PANTHER" id="PTHR13723:SF304">
    <property type="entry name" value="A DISINTEGRIN AND METALLOPROTEINASE WITH THROMBOSPONDIN MOTIFS 2-LIKE PROTEIN"/>
    <property type="match status" value="1"/>
</dbReference>
<evidence type="ECO:0000259" key="19">
    <source>
        <dbReference type="PROSITE" id="PS50215"/>
    </source>
</evidence>
<feature type="disulfide bond" evidence="15">
    <location>
        <begin position="473"/>
        <end position="496"/>
    </location>
</feature>
<dbReference type="InterPro" id="IPR013273">
    <property type="entry name" value="ADAMTS/ADAMTS-like"/>
</dbReference>
<dbReference type="PANTHER" id="PTHR13723">
    <property type="entry name" value="ADAMTS A DISINTEGRIN AND METALLOPROTEASE WITH THROMBOSPONDIN MOTIFS PROTEASE"/>
    <property type="match status" value="1"/>
</dbReference>
<feature type="disulfide bond" evidence="15">
    <location>
        <begin position="509"/>
        <end position="520"/>
    </location>
</feature>
<feature type="binding site" evidence="14">
    <location>
        <position position="438"/>
    </location>
    <ligand>
        <name>Ca(2+)</name>
        <dbReference type="ChEBI" id="CHEBI:29108"/>
        <label>1</label>
    </ligand>
</feature>
<evidence type="ECO:0000256" key="10">
    <source>
        <dbReference type="ARBA" id="ARBA00023049"/>
    </source>
</evidence>
<dbReference type="SMART" id="SM00209">
    <property type="entry name" value="TSP1"/>
    <property type="match status" value="4"/>
</dbReference>
<feature type="disulfide bond" evidence="15">
    <location>
        <begin position="547"/>
        <end position="585"/>
    </location>
</feature>
<feature type="binding site" evidence="14 16">
    <location>
        <position position="388"/>
    </location>
    <ligand>
        <name>Zn(2+)</name>
        <dbReference type="ChEBI" id="CHEBI:29105"/>
        <note>catalytic</note>
    </ligand>
</feature>
<dbReference type="InterPro" id="IPR036383">
    <property type="entry name" value="TSP1_rpt_sf"/>
</dbReference>
<dbReference type="GO" id="GO:0046872">
    <property type="term" value="F:metal ion binding"/>
    <property type="evidence" value="ECO:0007669"/>
    <property type="project" value="UniProtKB-KW"/>
</dbReference>
<keyword evidence="14" id="KW-0106">Calcium</keyword>
<keyword evidence="21" id="KW-1185">Reference proteome</keyword>
<dbReference type="STRING" id="7719.ENSCINP00000034072"/>
<feature type="binding site" evidence="14 16">
    <location>
        <position position="378"/>
    </location>
    <ligand>
        <name>Zn(2+)</name>
        <dbReference type="ChEBI" id="CHEBI:29105"/>
        <note>catalytic</note>
    </ligand>
</feature>
<evidence type="ECO:0000256" key="17">
    <source>
        <dbReference type="SAM" id="MobiDB-lite"/>
    </source>
</evidence>
<keyword evidence="6 18" id="KW-0732">Signal</keyword>
<dbReference type="GO" id="GO:0004222">
    <property type="term" value="F:metalloendopeptidase activity"/>
    <property type="evidence" value="ECO:0000318"/>
    <property type="project" value="GO_Central"/>
</dbReference>
<dbReference type="Ensembl" id="ENSCINT00000034695.1">
    <property type="protein sequence ID" value="ENSCINP00000034072.1"/>
    <property type="gene ID" value="ENSCING00000022201.1"/>
</dbReference>
<evidence type="ECO:0000256" key="15">
    <source>
        <dbReference type="PIRSR" id="PIRSR613273-3"/>
    </source>
</evidence>
<dbReference type="Gene3D" id="2.20.100.10">
    <property type="entry name" value="Thrombospondin type-1 (TSP1) repeat"/>
    <property type="match status" value="3"/>
</dbReference>